<dbReference type="OrthoDB" id="277199at2759"/>
<evidence type="ECO:0000313" key="2">
    <source>
        <dbReference type="Proteomes" id="UP000288216"/>
    </source>
</evidence>
<protein>
    <submittedName>
        <fullName evidence="1">Uncharacterized protein</fullName>
    </submittedName>
</protein>
<keyword evidence="2" id="KW-1185">Reference proteome</keyword>
<dbReference type="AlphaFoldDB" id="A0A401P5G5"/>
<name>A0A401P5G5_SCYTO</name>
<reference evidence="1 2" key="1">
    <citation type="journal article" date="2018" name="Nat. Ecol. Evol.">
        <title>Shark genomes provide insights into elasmobranch evolution and the origin of vertebrates.</title>
        <authorList>
            <person name="Hara Y"/>
            <person name="Yamaguchi K"/>
            <person name="Onimaru K"/>
            <person name="Kadota M"/>
            <person name="Koyanagi M"/>
            <person name="Keeley SD"/>
            <person name="Tatsumi K"/>
            <person name="Tanaka K"/>
            <person name="Motone F"/>
            <person name="Kageyama Y"/>
            <person name="Nozu R"/>
            <person name="Adachi N"/>
            <person name="Nishimura O"/>
            <person name="Nakagawa R"/>
            <person name="Tanegashima C"/>
            <person name="Kiyatake I"/>
            <person name="Matsumoto R"/>
            <person name="Murakumo K"/>
            <person name="Nishida K"/>
            <person name="Terakita A"/>
            <person name="Kuratani S"/>
            <person name="Sato K"/>
            <person name="Hyodo S Kuraku.S."/>
        </authorList>
    </citation>
    <scope>NUCLEOTIDE SEQUENCE [LARGE SCALE GENOMIC DNA]</scope>
</reference>
<gene>
    <name evidence="1" type="ORF">scyTo_0012276</name>
</gene>
<accession>A0A401P5G5</accession>
<dbReference type="EMBL" id="BFAA01005875">
    <property type="protein sequence ID" value="GCB68385.1"/>
    <property type="molecule type" value="Genomic_DNA"/>
</dbReference>
<evidence type="ECO:0000313" key="1">
    <source>
        <dbReference type="EMBL" id="GCB68385.1"/>
    </source>
</evidence>
<dbReference type="Proteomes" id="UP000288216">
    <property type="component" value="Unassembled WGS sequence"/>
</dbReference>
<sequence>MVKATQPRKDPPPSVPAQKCLHWKLAAVDKVYEMATTENTDSEIKGEAKPTSNKTQCPLKVLYCGICSLPTESCVHSEIIQLVPVIRLISE</sequence>
<proteinExistence type="predicted"/>
<organism evidence="1 2">
    <name type="scientific">Scyliorhinus torazame</name>
    <name type="common">Cloudy catshark</name>
    <name type="synonym">Catulus torazame</name>
    <dbReference type="NCBI Taxonomy" id="75743"/>
    <lineage>
        <taxon>Eukaryota</taxon>
        <taxon>Metazoa</taxon>
        <taxon>Chordata</taxon>
        <taxon>Craniata</taxon>
        <taxon>Vertebrata</taxon>
        <taxon>Chondrichthyes</taxon>
        <taxon>Elasmobranchii</taxon>
        <taxon>Galeomorphii</taxon>
        <taxon>Galeoidea</taxon>
        <taxon>Carcharhiniformes</taxon>
        <taxon>Scyliorhinidae</taxon>
        <taxon>Scyliorhinus</taxon>
    </lineage>
</organism>
<comment type="caution">
    <text evidence="1">The sequence shown here is derived from an EMBL/GenBank/DDBJ whole genome shotgun (WGS) entry which is preliminary data.</text>
</comment>